<evidence type="ECO:0000256" key="7">
    <source>
        <dbReference type="ARBA" id="ARBA00023065"/>
    </source>
</evidence>
<dbReference type="GO" id="GO:0006811">
    <property type="term" value="P:monoatomic ion transport"/>
    <property type="evidence" value="ECO:0007669"/>
    <property type="project" value="UniProtKB-KW"/>
</dbReference>
<evidence type="ECO:0000256" key="2">
    <source>
        <dbReference type="ARBA" id="ARBA00011233"/>
    </source>
</evidence>
<dbReference type="KEGG" id="hpse:HPF_09280"/>
<evidence type="ECO:0000313" key="14">
    <source>
        <dbReference type="Proteomes" id="UP000293912"/>
    </source>
</evidence>
<keyword evidence="7" id="KW-0406">Ion transport</keyword>
<gene>
    <name evidence="13" type="ORF">HPF_09280</name>
</gene>
<dbReference type="GO" id="GO:0046930">
    <property type="term" value="C:pore complex"/>
    <property type="evidence" value="ECO:0007669"/>
    <property type="project" value="UniProtKB-KW"/>
</dbReference>
<evidence type="ECO:0000256" key="11">
    <source>
        <dbReference type="SAM" id="SignalP"/>
    </source>
</evidence>
<keyword evidence="14" id="KW-1185">Reference proteome</keyword>
<keyword evidence="8" id="KW-0626">Porin</keyword>
<dbReference type="PRINTS" id="PR00184">
    <property type="entry name" value="NEISSPPORIN"/>
</dbReference>
<keyword evidence="9" id="KW-0472">Membrane</keyword>
<dbReference type="GO" id="GO:0009279">
    <property type="term" value="C:cell outer membrane"/>
    <property type="evidence" value="ECO:0007669"/>
    <property type="project" value="UniProtKB-SubCell"/>
</dbReference>
<dbReference type="Pfam" id="PF13609">
    <property type="entry name" value="Porin_4"/>
    <property type="match status" value="1"/>
</dbReference>
<dbReference type="EMBL" id="CP037867">
    <property type="protein sequence ID" value="QBM27877.1"/>
    <property type="molecule type" value="Genomic_DNA"/>
</dbReference>
<dbReference type="PANTHER" id="PTHR34501">
    <property type="entry name" value="PROTEIN YDDL-RELATED"/>
    <property type="match status" value="1"/>
</dbReference>
<dbReference type="RefSeq" id="WP_165961672.1">
    <property type="nucleotide sequence ID" value="NZ_CP037867.1"/>
</dbReference>
<evidence type="ECO:0000256" key="6">
    <source>
        <dbReference type="ARBA" id="ARBA00022729"/>
    </source>
</evidence>
<feature type="signal peptide" evidence="11">
    <location>
        <begin position="1"/>
        <end position="19"/>
    </location>
</feature>
<comment type="subunit">
    <text evidence="2">Homotrimer.</text>
</comment>
<organism evidence="13 14">
    <name type="scientific">Hydrogenophaga pseudoflava</name>
    <name type="common">Pseudomonas carboxydoflava</name>
    <dbReference type="NCBI Taxonomy" id="47421"/>
    <lineage>
        <taxon>Bacteria</taxon>
        <taxon>Pseudomonadati</taxon>
        <taxon>Pseudomonadota</taxon>
        <taxon>Betaproteobacteria</taxon>
        <taxon>Burkholderiales</taxon>
        <taxon>Comamonadaceae</taxon>
        <taxon>Hydrogenophaga</taxon>
    </lineage>
</organism>
<dbReference type="InterPro" id="IPR023614">
    <property type="entry name" value="Porin_dom_sf"/>
</dbReference>
<evidence type="ECO:0000256" key="8">
    <source>
        <dbReference type="ARBA" id="ARBA00023114"/>
    </source>
</evidence>
<evidence type="ECO:0000256" key="3">
    <source>
        <dbReference type="ARBA" id="ARBA00022448"/>
    </source>
</evidence>
<dbReference type="CDD" id="cd00342">
    <property type="entry name" value="gram_neg_porins"/>
    <property type="match status" value="1"/>
</dbReference>
<dbReference type="InterPro" id="IPR033900">
    <property type="entry name" value="Gram_neg_porin_domain"/>
</dbReference>
<proteinExistence type="predicted"/>
<dbReference type="InterPro" id="IPR050298">
    <property type="entry name" value="Gram-neg_bact_OMP"/>
</dbReference>
<protein>
    <submittedName>
        <fullName evidence="13">Outer membrane porin protein 32</fullName>
    </submittedName>
</protein>
<dbReference type="Gene3D" id="2.40.160.10">
    <property type="entry name" value="Porin"/>
    <property type="match status" value="1"/>
</dbReference>
<keyword evidence="6 11" id="KW-0732">Signal</keyword>
<reference evidence="13 14" key="1">
    <citation type="submission" date="2019-03" db="EMBL/GenBank/DDBJ databases">
        <authorList>
            <person name="Sebastian G."/>
            <person name="Baumann P."/>
            <person name="Ruckert C."/>
            <person name="Kalinowski J."/>
            <person name="Nebel B."/>
            <person name="Takors R."/>
            <person name="Blombach B."/>
        </authorList>
    </citation>
    <scope>NUCLEOTIDE SEQUENCE [LARGE SCALE GENOMIC DNA]</scope>
    <source>
        <strain evidence="13 14">DSM 1084</strain>
    </source>
</reference>
<evidence type="ECO:0000256" key="1">
    <source>
        <dbReference type="ARBA" id="ARBA00004571"/>
    </source>
</evidence>
<evidence type="ECO:0000256" key="4">
    <source>
        <dbReference type="ARBA" id="ARBA00022452"/>
    </source>
</evidence>
<dbReference type="PANTHER" id="PTHR34501:SF9">
    <property type="entry name" value="MAJOR OUTER MEMBRANE PROTEIN P.IA"/>
    <property type="match status" value="1"/>
</dbReference>
<evidence type="ECO:0000256" key="10">
    <source>
        <dbReference type="ARBA" id="ARBA00023237"/>
    </source>
</evidence>
<dbReference type="InterPro" id="IPR002299">
    <property type="entry name" value="Porin_Neis"/>
</dbReference>
<keyword evidence="3" id="KW-0813">Transport</keyword>
<evidence type="ECO:0000259" key="12">
    <source>
        <dbReference type="Pfam" id="PF13609"/>
    </source>
</evidence>
<comment type="subcellular location">
    <subcellularLocation>
        <location evidence="1">Cell outer membrane</location>
        <topology evidence="1">Multi-pass membrane protein</topology>
    </subcellularLocation>
</comment>
<dbReference type="AlphaFoldDB" id="A0A4P6WWC8"/>
<feature type="chain" id="PRO_5020969939" evidence="11">
    <location>
        <begin position="20"/>
        <end position="326"/>
    </location>
</feature>
<dbReference type="GO" id="GO:0015288">
    <property type="term" value="F:porin activity"/>
    <property type="evidence" value="ECO:0007669"/>
    <property type="project" value="UniProtKB-KW"/>
</dbReference>
<dbReference type="SUPFAM" id="SSF56935">
    <property type="entry name" value="Porins"/>
    <property type="match status" value="1"/>
</dbReference>
<sequence precursor="true">MKKSLIALAVLAASGAAMAQSSVTVYGRVDLSVGSLKELDKGSRTKLFNGGDGGLTTSRLGFRGSEDLGGGLKAKFKLEHRLNADDGTSQDPMWKGESTVALEGGFGEVKLGRSSTIYDEVRGLAMSSNVFDSAFTPASNGVWGSGGDYSSRFNNKITYALPKLGGVYGGIEYALDEDATVDANMLGAKIGYKAGPLDVALGLQQEKGKDNDYMLIAAAYDLGAVSLSGGYNTRRGNDEKGDDNELTVGLNVPMGNVNLSFGFATSKTEIGGSTAAKSSGFGVGATYALSKRTKVYGGFRSHNVKDGAGSKTADTRLFALGLRHDF</sequence>
<evidence type="ECO:0000256" key="9">
    <source>
        <dbReference type="ARBA" id="ARBA00023136"/>
    </source>
</evidence>
<feature type="domain" description="Porin" evidence="12">
    <location>
        <begin position="7"/>
        <end position="306"/>
    </location>
</feature>
<keyword evidence="10" id="KW-0998">Cell outer membrane</keyword>
<keyword evidence="4" id="KW-1134">Transmembrane beta strand</keyword>
<accession>A0A4P6WWC8</accession>
<evidence type="ECO:0000256" key="5">
    <source>
        <dbReference type="ARBA" id="ARBA00022692"/>
    </source>
</evidence>
<dbReference type="Proteomes" id="UP000293912">
    <property type="component" value="Chromosome"/>
</dbReference>
<evidence type="ECO:0000313" key="13">
    <source>
        <dbReference type="EMBL" id="QBM27877.1"/>
    </source>
</evidence>
<keyword evidence="5" id="KW-0812">Transmembrane</keyword>
<name>A0A4P6WWC8_HYDPS</name>